<dbReference type="InterPro" id="IPR038731">
    <property type="entry name" value="RgtA/B/C-like"/>
</dbReference>
<evidence type="ECO:0000256" key="8">
    <source>
        <dbReference type="SAM" id="Phobius"/>
    </source>
</evidence>
<evidence type="ECO:0000256" key="5">
    <source>
        <dbReference type="ARBA" id="ARBA00022692"/>
    </source>
</evidence>
<protein>
    <recommendedName>
        <fullName evidence="9">Glycosyltransferase RgtA/B/C/D-like domain-containing protein</fullName>
    </recommendedName>
</protein>
<organism evidence="10 11">
    <name type="scientific">Candidatus Gottesmanbacteria bacterium RBG_16_52_11</name>
    <dbReference type="NCBI Taxonomy" id="1798374"/>
    <lineage>
        <taxon>Bacteria</taxon>
        <taxon>Candidatus Gottesmaniibacteriota</taxon>
    </lineage>
</organism>
<evidence type="ECO:0000256" key="6">
    <source>
        <dbReference type="ARBA" id="ARBA00022989"/>
    </source>
</evidence>
<keyword evidence="4" id="KW-0808">Transferase</keyword>
<feature type="transmembrane region" description="Helical" evidence="8">
    <location>
        <begin position="319"/>
        <end position="342"/>
    </location>
</feature>
<dbReference type="EMBL" id="MFJD01000004">
    <property type="protein sequence ID" value="OGG04251.1"/>
    <property type="molecule type" value="Genomic_DNA"/>
</dbReference>
<dbReference type="AlphaFoldDB" id="A0A1F5YVN6"/>
<evidence type="ECO:0000256" key="7">
    <source>
        <dbReference type="ARBA" id="ARBA00023136"/>
    </source>
</evidence>
<comment type="subcellular location">
    <subcellularLocation>
        <location evidence="1">Cell membrane</location>
        <topology evidence="1">Multi-pass membrane protein</topology>
    </subcellularLocation>
</comment>
<sequence>MDGNMQRFRPELPVLVSLALVALMRLHVSFVRYFDSDEFAHLHWAWLIAHGKLPYRDFFYYITPFFQWSMVPFFWLPPDGAVLILIRIWQFAVLGASAFLLYRITRQVTRSHFTGLLSAAIFAAFPMNFDKTVDIRPDMLMMLLYLVAVFLILESGKNRRALVLSGISLSTGILLLPKIVFAVPAIFLLGIMSHPKGILKRLGYVLAGALVPVVIFAGYLSATNLTGAAFTAVLRDSVAVNAGKQAFSPWKALSPWPLVYVHAGGPSFPWYVNSGLWTLAAAGLFGLFRKHRRFANFLGLYYLGGVIFLFGFPAPYLQYFLPLSLFASMLAASAIADLLNLVRNRLSPALSLALLLTLLTVLTASFRIQYQERVASGNTNDEQMGVIEAVLSVSRPDETFYDMVGSYVFRPDGYIICCHPYAEFVHLLSTKPVSLRESLIASQTRFVILDRTGVSLWKPLPDDLRFLKTHYLPSRIWKLYTPGSWFACSAGTCHWYDMEKQLVSPVPATSFDIVIAESYTIAVSPPEADLTVNGRPVSAGPVRLEAGIYAFSADNSVQNFTVQMAR</sequence>
<dbReference type="Pfam" id="PF13231">
    <property type="entry name" value="PMT_2"/>
    <property type="match status" value="1"/>
</dbReference>
<feature type="transmembrane region" description="Helical" evidence="8">
    <location>
        <begin position="294"/>
        <end position="313"/>
    </location>
</feature>
<reference evidence="10 11" key="1">
    <citation type="journal article" date="2016" name="Nat. Commun.">
        <title>Thousands of microbial genomes shed light on interconnected biogeochemical processes in an aquifer system.</title>
        <authorList>
            <person name="Anantharaman K."/>
            <person name="Brown C.T."/>
            <person name="Hug L.A."/>
            <person name="Sharon I."/>
            <person name="Castelle C.J."/>
            <person name="Probst A.J."/>
            <person name="Thomas B.C."/>
            <person name="Singh A."/>
            <person name="Wilkins M.J."/>
            <person name="Karaoz U."/>
            <person name="Brodie E.L."/>
            <person name="Williams K.H."/>
            <person name="Hubbard S.S."/>
            <person name="Banfield J.F."/>
        </authorList>
    </citation>
    <scope>NUCLEOTIDE SEQUENCE [LARGE SCALE GENOMIC DNA]</scope>
</reference>
<feature type="transmembrane region" description="Helical" evidence="8">
    <location>
        <begin position="349"/>
        <end position="370"/>
    </location>
</feature>
<feature type="transmembrane region" description="Helical" evidence="8">
    <location>
        <begin position="88"/>
        <end position="105"/>
    </location>
</feature>
<evidence type="ECO:0000256" key="1">
    <source>
        <dbReference type="ARBA" id="ARBA00004651"/>
    </source>
</evidence>
<keyword evidence="6 8" id="KW-1133">Transmembrane helix</keyword>
<evidence type="ECO:0000256" key="2">
    <source>
        <dbReference type="ARBA" id="ARBA00022475"/>
    </source>
</evidence>
<feature type="transmembrane region" description="Helical" evidence="8">
    <location>
        <begin position="202"/>
        <end position="222"/>
    </location>
</feature>
<evidence type="ECO:0000313" key="11">
    <source>
        <dbReference type="Proteomes" id="UP000178448"/>
    </source>
</evidence>
<evidence type="ECO:0000256" key="3">
    <source>
        <dbReference type="ARBA" id="ARBA00022676"/>
    </source>
</evidence>
<proteinExistence type="predicted"/>
<dbReference type="PANTHER" id="PTHR33908">
    <property type="entry name" value="MANNOSYLTRANSFERASE YKCB-RELATED"/>
    <property type="match status" value="1"/>
</dbReference>
<keyword evidence="7 8" id="KW-0472">Membrane</keyword>
<gene>
    <name evidence="10" type="ORF">A2Z33_03825</name>
</gene>
<feature type="transmembrane region" description="Helical" evidence="8">
    <location>
        <begin position="12"/>
        <end position="34"/>
    </location>
</feature>
<keyword evidence="5 8" id="KW-0812">Transmembrane</keyword>
<dbReference type="InterPro" id="IPR050297">
    <property type="entry name" value="LipidA_mod_glycosyltrf_83"/>
</dbReference>
<dbReference type="STRING" id="1798374.A2Z33_03825"/>
<feature type="domain" description="Glycosyltransferase RgtA/B/C/D-like" evidence="9">
    <location>
        <begin position="82"/>
        <end position="217"/>
    </location>
</feature>
<comment type="caution">
    <text evidence="10">The sequence shown here is derived from an EMBL/GenBank/DDBJ whole genome shotgun (WGS) entry which is preliminary data.</text>
</comment>
<evidence type="ECO:0000256" key="4">
    <source>
        <dbReference type="ARBA" id="ARBA00022679"/>
    </source>
</evidence>
<evidence type="ECO:0000313" key="10">
    <source>
        <dbReference type="EMBL" id="OGG04251.1"/>
    </source>
</evidence>
<dbReference type="GO" id="GO:0009103">
    <property type="term" value="P:lipopolysaccharide biosynthetic process"/>
    <property type="evidence" value="ECO:0007669"/>
    <property type="project" value="UniProtKB-ARBA"/>
</dbReference>
<accession>A0A1F5YVN6</accession>
<feature type="transmembrane region" description="Helical" evidence="8">
    <location>
        <begin position="139"/>
        <end position="156"/>
    </location>
</feature>
<feature type="transmembrane region" description="Helical" evidence="8">
    <location>
        <begin position="111"/>
        <end position="127"/>
    </location>
</feature>
<dbReference type="GO" id="GO:0005886">
    <property type="term" value="C:plasma membrane"/>
    <property type="evidence" value="ECO:0007669"/>
    <property type="project" value="UniProtKB-SubCell"/>
</dbReference>
<keyword evidence="3" id="KW-0328">Glycosyltransferase</keyword>
<dbReference type="GO" id="GO:0016763">
    <property type="term" value="F:pentosyltransferase activity"/>
    <property type="evidence" value="ECO:0007669"/>
    <property type="project" value="TreeGrafter"/>
</dbReference>
<evidence type="ECO:0000259" key="9">
    <source>
        <dbReference type="Pfam" id="PF13231"/>
    </source>
</evidence>
<name>A0A1F5YVN6_9BACT</name>
<dbReference type="Proteomes" id="UP000178448">
    <property type="component" value="Unassembled WGS sequence"/>
</dbReference>
<dbReference type="PANTHER" id="PTHR33908:SF11">
    <property type="entry name" value="MEMBRANE PROTEIN"/>
    <property type="match status" value="1"/>
</dbReference>
<feature type="transmembrane region" description="Helical" evidence="8">
    <location>
        <begin position="162"/>
        <end position="190"/>
    </location>
</feature>
<keyword evidence="2" id="KW-1003">Cell membrane</keyword>